<dbReference type="Gene3D" id="1.20.5.170">
    <property type="match status" value="1"/>
</dbReference>
<evidence type="ECO:0000256" key="1">
    <source>
        <dbReference type="SAM" id="Coils"/>
    </source>
</evidence>
<gene>
    <name evidence="3" type="ORF">DM48_7967</name>
</gene>
<feature type="domain" description="Transposase TnpC homeodomain" evidence="2">
    <location>
        <begin position="42"/>
        <end position="112"/>
    </location>
</feature>
<sequence>MESTSTALPDDIDALKALLRERDAQVAELRKQLSSRSLEIEHLKLTIAKLRRMQFGRKSEKLDRQIEQLELRLEDLQADEGAAEVMAAHETKQPRREGASRKPLPDHLECEERVHLRVRRVPIATIARLYLDLYRSRRKDRRIG</sequence>
<reference evidence="3 4" key="1">
    <citation type="submission" date="2014-04" db="EMBL/GenBank/DDBJ databases">
        <authorList>
            <person name="Bishop-Lilly K.A."/>
            <person name="Broomall S.M."/>
            <person name="Chain P.S."/>
            <person name="Chertkov O."/>
            <person name="Coyne S.R."/>
            <person name="Daligault H.E."/>
            <person name="Davenport K.W."/>
            <person name="Erkkila T."/>
            <person name="Frey K.G."/>
            <person name="Gibbons H.S."/>
            <person name="Gu W."/>
            <person name="Jaissle J."/>
            <person name="Johnson S.L."/>
            <person name="Koroleva G.I."/>
            <person name="Ladner J.T."/>
            <person name="Lo C.-C."/>
            <person name="Minogue T.D."/>
            <person name="Munk C."/>
            <person name="Palacios G.F."/>
            <person name="Redden C.L."/>
            <person name="Rosenzweig C.N."/>
            <person name="Scholz M.B."/>
            <person name="Teshima H."/>
            <person name="Xu Y."/>
        </authorList>
    </citation>
    <scope>NUCLEOTIDE SEQUENCE [LARGE SCALE GENOMIC DNA]</scope>
    <source>
        <strain evidence="4">gladioli</strain>
    </source>
</reference>
<keyword evidence="3" id="KW-0371">Homeobox</keyword>
<accession>A0AAW3FBN9</accession>
<evidence type="ECO:0000313" key="4">
    <source>
        <dbReference type="Proteomes" id="UP000029590"/>
    </source>
</evidence>
<dbReference type="Pfam" id="PF13007">
    <property type="entry name" value="LZ_Tnp_IS66"/>
    <property type="match status" value="1"/>
</dbReference>
<proteinExistence type="predicted"/>
<keyword evidence="1" id="KW-0175">Coiled coil</keyword>
<keyword evidence="3" id="KW-0238">DNA-binding</keyword>
<organism evidence="3 4">
    <name type="scientific">Burkholderia gladioli</name>
    <name type="common">Pseudomonas marginata</name>
    <name type="synonym">Phytomonas marginata</name>
    <dbReference type="NCBI Taxonomy" id="28095"/>
    <lineage>
        <taxon>Bacteria</taxon>
        <taxon>Pseudomonadati</taxon>
        <taxon>Pseudomonadota</taxon>
        <taxon>Betaproteobacteria</taxon>
        <taxon>Burkholderiales</taxon>
        <taxon>Burkholderiaceae</taxon>
        <taxon>Burkholderia</taxon>
    </lineage>
</organism>
<dbReference type="InterPro" id="IPR024463">
    <property type="entry name" value="Transposase_TnpC_homeodom"/>
</dbReference>
<dbReference type="AlphaFoldDB" id="A0AAW3FBN9"/>
<comment type="caution">
    <text evidence="3">The sequence shown here is derived from an EMBL/GenBank/DDBJ whole genome shotgun (WGS) entry which is preliminary data.</text>
</comment>
<dbReference type="Proteomes" id="UP000029590">
    <property type="component" value="Unassembled WGS sequence"/>
</dbReference>
<evidence type="ECO:0000259" key="2">
    <source>
        <dbReference type="Pfam" id="PF13007"/>
    </source>
</evidence>
<dbReference type="GO" id="GO:0003677">
    <property type="term" value="F:DNA binding"/>
    <property type="evidence" value="ECO:0007669"/>
    <property type="project" value="UniProtKB-KW"/>
</dbReference>
<evidence type="ECO:0000313" key="3">
    <source>
        <dbReference type="EMBL" id="KGC20344.1"/>
    </source>
</evidence>
<protein>
    <submittedName>
        <fullName evidence="3">Transposase C of IS166 homeodomain protein</fullName>
    </submittedName>
</protein>
<dbReference type="EMBL" id="JPGG01000012">
    <property type="protein sequence ID" value="KGC20344.1"/>
    <property type="molecule type" value="Genomic_DNA"/>
</dbReference>
<feature type="coiled-coil region" evidence="1">
    <location>
        <begin position="12"/>
        <end position="86"/>
    </location>
</feature>
<name>A0AAW3FBN9_BURGA</name>